<dbReference type="InterPro" id="IPR033954">
    <property type="entry name" value="DiS-bond_Isoase_DsbC/G"/>
</dbReference>
<keyword evidence="1" id="KW-0574">Periplasm</keyword>
<dbReference type="AlphaFoldDB" id="A0A222GCN3"/>
<dbReference type="EMBL" id="CP020465">
    <property type="protein sequence ID" value="ASP49462.1"/>
    <property type="molecule type" value="Genomic_DNA"/>
</dbReference>
<comment type="function">
    <text evidence="1">Required for disulfide bond formation in some periplasmic proteins. Acts by transferring its disulfide bond to other proteins and is reduced in the process.</text>
</comment>
<dbReference type="SUPFAM" id="SSF54423">
    <property type="entry name" value="DsbC/DsbG N-terminal domain-like"/>
    <property type="match status" value="1"/>
</dbReference>
<keyword evidence="1" id="KW-0676">Redox-active center</keyword>
<dbReference type="InterPro" id="IPR009094">
    <property type="entry name" value="DiS-bond_isomerase_DsbC/G_N_sf"/>
</dbReference>
<proteinExistence type="inferred from homology"/>
<protein>
    <recommendedName>
        <fullName evidence="1">Thiol:disulfide interchange protein</fullName>
    </recommendedName>
</protein>
<evidence type="ECO:0000256" key="1">
    <source>
        <dbReference type="RuleBase" id="RU364038"/>
    </source>
</evidence>
<dbReference type="RefSeq" id="WP_081153493.1">
    <property type="nucleotide sequence ID" value="NZ_CP020465.1"/>
</dbReference>
<dbReference type="PANTHER" id="PTHR35272">
    <property type="entry name" value="THIOL:DISULFIDE INTERCHANGE PROTEIN DSBC-RELATED"/>
    <property type="match status" value="1"/>
</dbReference>
<name>A0A222GCN3_9GAMM</name>
<dbReference type="Gene3D" id="3.40.30.10">
    <property type="entry name" value="Glutaredoxin"/>
    <property type="match status" value="1"/>
</dbReference>
<dbReference type="InterPro" id="IPR012336">
    <property type="entry name" value="Thioredoxin-like_fold"/>
</dbReference>
<dbReference type="KEGG" id="cber:B5D82_17790"/>
<gene>
    <name evidence="3" type="ORF">B5D82_17790</name>
</gene>
<dbReference type="PANTHER" id="PTHR35272:SF4">
    <property type="entry name" value="THIOL:DISULFIDE INTERCHANGE PROTEIN DSBG"/>
    <property type="match status" value="1"/>
</dbReference>
<dbReference type="InterPro" id="IPR051470">
    <property type="entry name" value="Thiol:disulfide_interchange"/>
</dbReference>
<dbReference type="NCBIfam" id="NF008657">
    <property type="entry name" value="PRK11657.1"/>
    <property type="match status" value="1"/>
</dbReference>
<dbReference type="CDD" id="cd03020">
    <property type="entry name" value="DsbA_DsbC_DsbG"/>
    <property type="match status" value="1"/>
</dbReference>
<feature type="signal peptide" evidence="1">
    <location>
        <begin position="1"/>
        <end position="17"/>
    </location>
</feature>
<dbReference type="Gene3D" id="3.10.450.70">
    <property type="entry name" value="Disulphide bond isomerase, DsbC/G, N-terminal"/>
    <property type="match status" value="1"/>
</dbReference>
<keyword evidence="4" id="KW-1185">Reference proteome</keyword>
<reference evidence="3 4" key="1">
    <citation type="submission" date="2017-08" db="EMBL/GenBank/DDBJ databases">
        <title>Complete genome of Colwellia sp. NB097-1, a psychrophile bacterium ioslated from Bering Sea.</title>
        <authorList>
            <person name="Chen X."/>
        </authorList>
    </citation>
    <scope>NUCLEOTIDE SEQUENCE [LARGE SCALE GENOMIC DNA]</scope>
    <source>
        <strain evidence="3 4">NB097-1</strain>
    </source>
</reference>
<comment type="similarity">
    <text evidence="1">Belongs to the thioredoxin family. DsbC subfamily.</text>
</comment>
<feature type="chain" id="PRO_5011828027" description="Thiol:disulfide interchange protein" evidence="1">
    <location>
        <begin position="18"/>
        <end position="254"/>
    </location>
</feature>
<comment type="subcellular location">
    <subcellularLocation>
        <location evidence="1">Periplasm</location>
    </subcellularLocation>
</comment>
<sequence>MKISIYFTFLLPLNIIAAETVNYPAPLTLFTQQGGEVVSSFKAPANMTGYIANFQNETITLYVTGDEKYLFTGPLMDAEGNSVGEEKLNAYVNGPKAVKNWQALENSHWVRDGSASAKRIVYTFTDPNCPYCKQLWHKARPWVDSGKVQIRHILVGILKADSLGKAAAILSADNPEEQLKKLAGSGLFQSIKPIENPEKKIRDKLINNYKTMLSLGARATPATFYLNANGEFNKQIGLPPESILADIFTPNDGK</sequence>
<organism evidence="3 4">
    <name type="scientific">Cognaticolwellia beringensis</name>
    <dbReference type="NCBI Taxonomy" id="1967665"/>
    <lineage>
        <taxon>Bacteria</taxon>
        <taxon>Pseudomonadati</taxon>
        <taxon>Pseudomonadota</taxon>
        <taxon>Gammaproteobacteria</taxon>
        <taxon>Alteromonadales</taxon>
        <taxon>Colwelliaceae</taxon>
        <taxon>Cognaticolwellia</taxon>
    </lineage>
</organism>
<dbReference type="GO" id="GO:0042597">
    <property type="term" value="C:periplasmic space"/>
    <property type="evidence" value="ECO:0007669"/>
    <property type="project" value="UniProtKB-SubCell"/>
</dbReference>
<evidence type="ECO:0000313" key="3">
    <source>
        <dbReference type="EMBL" id="ASP49462.1"/>
    </source>
</evidence>
<dbReference type="Proteomes" id="UP000202259">
    <property type="component" value="Chromosome"/>
</dbReference>
<feature type="domain" description="Thioredoxin-like fold" evidence="2">
    <location>
        <begin position="116"/>
        <end position="240"/>
    </location>
</feature>
<dbReference type="SUPFAM" id="SSF52833">
    <property type="entry name" value="Thioredoxin-like"/>
    <property type="match status" value="1"/>
</dbReference>
<evidence type="ECO:0000313" key="4">
    <source>
        <dbReference type="Proteomes" id="UP000202259"/>
    </source>
</evidence>
<dbReference type="OrthoDB" id="9780340at2"/>
<dbReference type="Pfam" id="PF13098">
    <property type="entry name" value="Thioredoxin_2"/>
    <property type="match status" value="1"/>
</dbReference>
<dbReference type="InterPro" id="IPR036249">
    <property type="entry name" value="Thioredoxin-like_sf"/>
</dbReference>
<evidence type="ECO:0000259" key="2">
    <source>
        <dbReference type="Pfam" id="PF13098"/>
    </source>
</evidence>
<accession>A0A222GCN3</accession>
<keyword evidence="1" id="KW-0732">Signal</keyword>